<evidence type="ECO:0000259" key="8">
    <source>
        <dbReference type="PROSITE" id="PS51686"/>
    </source>
</evidence>
<dbReference type="PANTHER" id="PTHR22807:SF30">
    <property type="entry name" value="28S RRNA (CYTOSINE(4447)-C(5))-METHYLTRANSFERASE-RELATED"/>
    <property type="match status" value="1"/>
</dbReference>
<dbReference type="GO" id="GO:0001510">
    <property type="term" value="P:RNA methylation"/>
    <property type="evidence" value="ECO:0007669"/>
    <property type="project" value="InterPro"/>
</dbReference>
<dbReference type="Gene3D" id="3.30.70.1170">
    <property type="entry name" value="Sun protein, domain 3"/>
    <property type="match status" value="1"/>
</dbReference>
<dbReference type="InterPro" id="IPR049560">
    <property type="entry name" value="MeTrfase_RsmB-F_NOP2_cat"/>
</dbReference>
<dbReference type="Pfam" id="PF17125">
    <property type="entry name" value="Methyltr_RsmF_N"/>
    <property type="match status" value="1"/>
</dbReference>
<keyword evidence="1" id="KW-0963">Cytoplasm</keyword>
<dbReference type="SUPFAM" id="SSF53335">
    <property type="entry name" value="S-adenosyl-L-methionine-dependent methyltransferases"/>
    <property type="match status" value="1"/>
</dbReference>
<name>A0AAX3N3B4_9BACL</name>
<dbReference type="CDD" id="cd02440">
    <property type="entry name" value="AdoMet_MTases"/>
    <property type="match status" value="1"/>
</dbReference>
<keyword evidence="3 6" id="KW-0808">Transferase</keyword>
<evidence type="ECO:0000313" key="9">
    <source>
        <dbReference type="EMBL" id="WDH84363.1"/>
    </source>
</evidence>
<feature type="domain" description="SAM-dependent MTase RsmB/NOP-type" evidence="8">
    <location>
        <begin position="25"/>
        <end position="296"/>
    </location>
</feature>
<sequence>MSKETLPQDFIDQMKSMLGQETTAFLDSYNKPRTQALRLNTLKLKEEDIQPIAQQFQLSKVPWCSTGYYYNSQDRPGKHPYHTAGLYYIQEPSAMSAIELLNPQPYETVLDLAAAPGGKTTHMAVKMKDTGLLVSNEIHNGRARILAENVERTGLARTVVVNATPDELSARFPEAFDRIMLDAPCSGEGMFRKDVEAINEWSLSSVHMCAARQWDILQEAYKMLKPGGHLAYSTCTFNRQENEDTVERFINEYKDMEWVRTERIWPHRSEGEGHFVALLKKKAASEGTERAHGQLPAAKPRKRGKKNAAAGVTEAWAGYQEWADTNLPGFSLQPGRPLLYGEALYYLPETSGLSISEEQLKGLKTPRPGLHLGDWKKGRFEPAHALAMSAAPEQALLSYDLPPDSTELQAYLRGETLTLDAPLQGWVMVTTRGYPVGWAKASSGQLKNKRPKGLRIHG</sequence>
<evidence type="ECO:0000256" key="1">
    <source>
        <dbReference type="ARBA" id="ARBA00022490"/>
    </source>
</evidence>
<feature type="binding site" evidence="6">
    <location>
        <position position="137"/>
    </location>
    <ligand>
        <name>S-adenosyl-L-methionine</name>
        <dbReference type="ChEBI" id="CHEBI:59789"/>
    </ligand>
</feature>
<organism evidence="9 11">
    <name type="scientific">Paenibacillus urinalis</name>
    <dbReference type="NCBI Taxonomy" id="521520"/>
    <lineage>
        <taxon>Bacteria</taxon>
        <taxon>Bacillati</taxon>
        <taxon>Bacillota</taxon>
        <taxon>Bacilli</taxon>
        <taxon>Bacillales</taxon>
        <taxon>Paenibacillaceae</taxon>
        <taxon>Paenibacillus</taxon>
    </lineage>
</organism>
<evidence type="ECO:0000256" key="6">
    <source>
        <dbReference type="PROSITE-ProRule" id="PRU01023"/>
    </source>
</evidence>
<dbReference type="Proteomes" id="UP001221519">
    <property type="component" value="Chromosome"/>
</dbReference>
<dbReference type="InterPro" id="IPR031341">
    <property type="entry name" value="Methyltr_RsmF_N"/>
</dbReference>
<dbReference type="CDD" id="cd21147">
    <property type="entry name" value="RsmF_methylt_CTD1"/>
    <property type="match status" value="1"/>
</dbReference>
<feature type="binding site" evidence="6">
    <location>
        <begin position="113"/>
        <end position="119"/>
    </location>
    <ligand>
        <name>S-adenosyl-L-methionine</name>
        <dbReference type="ChEBI" id="CHEBI:59789"/>
    </ligand>
</feature>
<dbReference type="InterPro" id="IPR023267">
    <property type="entry name" value="RCMT"/>
</dbReference>
<proteinExistence type="inferred from homology"/>
<reference evidence="9 12" key="1">
    <citation type="submission" date="2023-02" db="EMBL/GenBank/DDBJ databases">
        <title>Pathogen: clinical or host-associated sample.</title>
        <authorList>
            <person name="Hergert J."/>
            <person name="Casey R."/>
            <person name="Wagner J."/>
            <person name="Young E.L."/>
            <person name="Oakeson K.F."/>
        </authorList>
    </citation>
    <scope>NUCLEOTIDE SEQUENCE</scope>
    <source>
        <strain evidence="10 12">2022CK-00829</strain>
        <strain evidence="9">2022CK-00830</strain>
    </source>
</reference>
<dbReference type="Pfam" id="PF13636">
    <property type="entry name" value="Methyltranf_PUA"/>
    <property type="match status" value="1"/>
</dbReference>
<dbReference type="EMBL" id="CP118101">
    <property type="protein sequence ID" value="WDH84363.1"/>
    <property type="molecule type" value="Genomic_DNA"/>
</dbReference>
<evidence type="ECO:0000256" key="2">
    <source>
        <dbReference type="ARBA" id="ARBA00022603"/>
    </source>
</evidence>
<feature type="binding site" evidence="6">
    <location>
        <position position="182"/>
    </location>
    <ligand>
        <name>S-adenosyl-L-methionine</name>
        <dbReference type="ChEBI" id="CHEBI:59789"/>
    </ligand>
</feature>
<dbReference type="RefSeq" id="WP_047909834.1">
    <property type="nucleotide sequence ID" value="NZ_CP118101.1"/>
</dbReference>
<dbReference type="InterPro" id="IPR027391">
    <property type="entry name" value="Nol1_Nop2_Fmu_2"/>
</dbReference>
<keyword evidence="4 6" id="KW-0949">S-adenosyl-L-methionine</keyword>
<dbReference type="InterPro" id="IPR031340">
    <property type="entry name" value="RsmF_methylt_CI"/>
</dbReference>
<accession>A0AAX3N3B4</accession>
<dbReference type="InterPro" id="IPR029063">
    <property type="entry name" value="SAM-dependent_MTases_sf"/>
</dbReference>
<dbReference type="Gene3D" id="2.30.130.60">
    <property type="match status" value="1"/>
</dbReference>
<feature type="region of interest" description="Disordered" evidence="7">
    <location>
        <begin position="284"/>
        <end position="306"/>
    </location>
</feature>
<keyword evidence="5 6" id="KW-0694">RNA-binding</keyword>
<dbReference type="PRINTS" id="PR02008">
    <property type="entry name" value="RCMTFAMILY"/>
</dbReference>
<dbReference type="GO" id="GO:0003723">
    <property type="term" value="F:RNA binding"/>
    <property type="evidence" value="ECO:0007669"/>
    <property type="project" value="UniProtKB-UniRule"/>
</dbReference>
<feature type="active site" description="Nucleophile" evidence="6">
    <location>
        <position position="235"/>
    </location>
</feature>
<dbReference type="Pfam" id="PF17126">
    <property type="entry name" value="RsmF_methylt_CI"/>
    <property type="match status" value="1"/>
</dbReference>
<evidence type="ECO:0000256" key="3">
    <source>
        <dbReference type="ARBA" id="ARBA00022679"/>
    </source>
</evidence>
<protein>
    <submittedName>
        <fullName evidence="9">RsmB/NOP family class I SAM-dependent RNA methyltransferase</fullName>
    </submittedName>
</protein>
<dbReference type="InterPro" id="IPR001678">
    <property type="entry name" value="MeTrfase_RsmB-F_NOP2_dom"/>
</dbReference>
<dbReference type="PROSITE" id="PS51686">
    <property type="entry name" value="SAM_MT_RSMB_NOP"/>
    <property type="match status" value="1"/>
</dbReference>
<evidence type="ECO:0000313" key="12">
    <source>
        <dbReference type="Proteomes" id="UP001221519"/>
    </source>
</evidence>
<dbReference type="EMBL" id="CP118108">
    <property type="protein sequence ID" value="WDI04047.1"/>
    <property type="molecule type" value="Genomic_DNA"/>
</dbReference>
<gene>
    <name evidence="9" type="ORF">PUW23_09205</name>
    <name evidence="10" type="ORF">PUW25_08900</name>
</gene>
<keyword evidence="2 6" id="KW-0489">Methyltransferase</keyword>
<evidence type="ECO:0000256" key="5">
    <source>
        <dbReference type="ARBA" id="ARBA00022884"/>
    </source>
</evidence>
<evidence type="ECO:0000313" key="10">
    <source>
        <dbReference type="EMBL" id="WDI04047.1"/>
    </source>
</evidence>
<comment type="caution">
    <text evidence="6">Lacks conserved residue(s) required for the propagation of feature annotation.</text>
</comment>
<dbReference type="Gene3D" id="3.40.50.150">
    <property type="entry name" value="Vaccinia Virus protein VP39"/>
    <property type="match status" value="1"/>
</dbReference>
<comment type="similarity">
    <text evidence="6">Belongs to the class I-like SAM-binding methyltransferase superfamily. RsmB/NOP family.</text>
</comment>
<dbReference type="PANTHER" id="PTHR22807">
    <property type="entry name" value="NOP2 YEAST -RELATED NOL1/NOP2/FMU SUN DOMAIN-CONTAINING"/>
    <property type="match status" value="1"/>
</dbReference>
<dbReference type="Pfam" id="PF01189">
    <property type="entry name" value="Methyltr_RsmB-F"/>
    <property type="match status" value="1"/>
</dbReference>
<dbReference type="Proteomes" id="UP001220962">
    <property type="component" value="Chromosome"/>
</dbReference>
<keyword evidence="12" id="KW-1185">Reference proteome</keyword>
<dbReference type="AlphaFoldDB" id="A0AAX3N3B4"/>
<evidence type="ECO:0000256" key="4">
    <source>
        <dbReference type="ARBA" id="ARBA00022691"/>
    </source>
</evidence>
<evidence type="ECO:0000313" key="11">
    <source>
        <dbReference type="Proteomes" id="UP001220962"/>
    </source>
</evidence>
<evidence type="ECO:0000256" key="7">
    <source>
        <dbReference type="SAM" id="MobiDB-lite"/>
    </source>
</evidence>
<dbReference type="GO" id="GO:0008173">
    <property type="term" value="F:RNA methyltransferase activity"/>
    <property type="evidence" value="ECO:0007669"/>
    <property type="project" value="InterPro"/>
</dbReference>